<reference evidence="3" key="2">
    <citation type="submission" date="2023-10" db="EMBL/GenBank/DDBJ databases">
        <title>Genome of Potential pathogenic bacteria in Crohn's disease.</title>
        <authorList>
            <person name="Rodriguez-Palacios A."/>
        </authorList>
    </citation>
    <scope>NUCLEOTIDE SEQUENCE</scope>
    <source>
        <strain evidence="3">CavFT-hAR50</strain>
    </source>
</reference>
<dbReference type="InterPro" id="IPR050194">
    <property type="entry name" value="Glycosyltransferase_grp1"/>
</dbReference>
<proteinExistence type="predicted"/>
<dbReference type="Proteomes" id="UP001181247">
    <property type="component" value="Unassembled WGS sequence"/>
</dbReference>
<protein>
    <submittedName>
        <fullName evidence="3 4">Glycosyltransferase</fullName>
        <ecNumber evidence="3">2.4.-.-</ecNumber>
    </submittedName>
</protein>
<dbReference type="AlphaFoldDB" id="A0A3E4Q5B9"/>
<evidence type="ECO:0000313" key="4">
    <source>
        <dbReference type="EMBL" id="RGK87542.1"/>
    </source>
</evidence>
<feature type="domain" description="Glycosyltransferase subfamily 4-like N-terminal" evidence="2">
    <location>
        <begin position="21"/>
        <end position="130"/>
    </location>
</feature>
<evidence type="ECO:0000313" key="5">
    <source>
        <dbReference type="Proteomes" id="UP000260874"/>
    </source>
</evidence>
<keyword evidence="3" id="KW-0328">Glycosyltransferase</keyword>
<evidence type="ECO:0000313" key="3">
    <source>
        <dbReference type="EMBL" id="MDU0245332.1"/>
    </source>
</evidence>
<dbReference type="EMBL" id="JAWDEU010000002">
    <property type="protein sequence ID" value="MDU0245332.1"/>
    <property type="molecule type" value="Genomic_DNA"/>
</dbReference>
<dbReference type="RefSeq" id="WP_008664409.1">
    <property type="nucleotide sequence ID" value="NZ_CAXSNS010000005.1"/>
</dbReference>
<sequence>MKLIHVFSIFATVESFFDGQFKYLTDQGYEVVVVSSYAQNAEAVCKRNGVRFVPVNIPRSVSPMAIVKAVRKLCLLIREEKVDAVFGHTPVGALCAMIAARVCGVKSRVYYRHGVIYTTMQGLKRTIFKAEERFVASLATSVVNVSYSLSKLAVIDRLNCVSKQNVIGHGTCGGIDAYDVFNPQWIDNEKFMRLKANLGIGKPDIVFGFCGRICNDKGIPELVNAFNMFQKKHIDLKAKLLLIGIMDERDILPQATRDAIKDSKDIVVSGWIKKSEIPYYYSMLDVFVFPSHREGFGMCVLEASAMEKPILDSRAHGCVDAIVEHETGEYINLSAEGICRGMELMLDADLRKRLGENGRKRVLEWYDFKIMWPLVGDLYKKILK</sequence>
<dbReference type="PANTHER" id="PTHR45947">
    <property type="entry name" value="SULFOQUINOVOSYL TRANSFERASE SQD2"/>
    <property type="match status" value="1"/>
</dbReference>
<evidence type="ECO:0000259" key="2">
    <source>
        <dbReference type="Pfam" id="PF13477"/>
    </source>
</evidence>
<dbReference type="Proteomes" id="UP000260874">
    <property type="component" value="Unassembled WGS sequence"/>
</dbReference>
<dbReference type="PANTHER" id="PTHR45947:SF3">
    <property type="entry name" value="SULFOQUINOVOSYL TRANSFERASE SQD2"/>
    <property type="match status" value="1"/>
</dbReference>
<dbReference type="GO" id="GO:0016757">
    <property type="term" value="F:glycosyltransferase activity"/>
    <property type="evidence" value="ECO:0007669"/>
    <property type="project" value="UniProtKB-KW"/>
</dbReference>
<organism evidence="4 5">
    <name type="scientific">Bacteroides uniformis</name>
    <dbReference type="NCBI Taxonomy" id="820"/>
    <lineage>
        <taxon>Bacteria</taxon>
        <taxon>Pseudomonadati</taxon>
        <taxon>Bacteroidota</taxon>
        <taxon>Bacteroidia</taxon>
        <taxon>Bacteroidales</taxon>
        <taxon>Bacteroidaceae</taxon>
        <taxon>Bacteroides</taxon>
    </lineage>
</organism>
<name>A0A3E4Q5B9_BACUN</name>
<keyword evidence="4" id="KW-0808">Transferase</keyword>
<dbReference type="SUPFAM" id="SSF53756">
    <property type="entry name" value="UDP-Glycosyltransferase/glycogen phosphorylase"/>
    <property type="match status" value="1"/>
</dbReference>
<dbReference type="EC" id="2.4.-.-" evidence="3"/>
<dbReference type="Pfam" id="PF00534">
    <property type="entry name" value="Glycos_transf_1"/>
    <property type="match status" value="1"/>
</dbReference>
<evidence type="ECO:0000259" key="1">
    <source>
        <dbReference type="Pfam" id="PF00534"/>
    </source>
</evidence>
<accession>A0A3E4Q5B9</accession>
<dbReference type="InterPro" id="IPR028098">
    <property type="entry name" value="Glyco_trans_4-like_N"/>
</dbReference>
<gene>
    <name evidence="4" type="ORF">DXC91_02955</name>
    <name evidence="3" type="ORF">RVH16_11520</name>
</gene>
<feature type="domain" description="Glycosyl transferase family 1" evidence="1">
    <location>
        <begin position="195"/>
        <end position="361"/>
    </location>
</feature>
<dbReference type="EMBL" id="QSRB01000002">
    <property type="protein sequence ID" value="RGK87542.1"/>
    <property type="molecule type" value="Genomic_DNA"/>
</dbReference>
<dbReference type="InterPro" id="IPR001296">
    <property type="entry name" value="Glyco_trans_1"/>
</dbReference>
<comment type="caution">
    <text evidence="4">The sequence shown here is derived from an EMBL/GenBank/DDBJ whole genome shotgun (WGS) entry which is preliminary data.</text>
</comment>
<dbReference type="Pfam" id="PF13477">
    <property type="entry name" value="Glyco_trans_4_2"/>
    <property type="match status" value="1"/>
</dbReference>
<dbReference type="Gene3D" id="3.40.50.2000">
    <property type="entry name" value="Glycogen Phosphorylase B"/>
    <property type="match status" value="2"/>
</dbReference>
<reference evidence="4 5" key="1">
    <citation type="submission" date="2018-08" db="EMBL/GenBank/DDBJ databases">
        <title>A genome reference for cultivated species of the human gut microbiota.</title>
        <authorList>
            <person name="Zou Y."/>
            <person name="Xue W."/>
            <person name="Luo G."/>
        </authorList>
    </citation>
    <scope>NUCLEOTIDE SEQUENCE [LARGE SCALE GENOMIC DNA]</scope>
    <source>
        <strain evidence="4 5">TF09-22</strain>
    </source>
</reference>